<dbReference type="CDD" id="cd04301">
    <property type="entry name" value="NAT_SF"/>
    <property type="match status" value="1"/>
</dbReference>
<evidence type="ECO:0000313" key="2">
    <source>
        <dbReference type="EMBL" id="KIM94050.1"/>
    </source>
</evidence>
<dbReference type="InParanoid" id="A0A0C3GD15"/>
<organism evidence="2 3">
    <name type="scientific">Oidiodendron maius (strain Zn)</name>
    <dbReference type="NCBI Taxonomy" id="913774"/>
    <lineage>
        <taxon>Eukaryota</taxon>
        <taxon>Fungi</taxon>
        <taxon>Dikarya</taxon>
        <taxon>Ascomycota</taxon>
        <taxon>Pezizomycotina</taxon>
        <taxon>Leotiomycetes</taxon>
        <taxon>Leotiomycetes incertae sedis</taxon>
        <taxon>Myxotrichaceae</taxon>
        <taxon>Oidiodendron</taxon>
    </lineage>
</organism>
<dbReference type="OrthoDB" id="2832510at2759"/>
<dbReference type="PROSITE" id="PS51186">
    <property type="entry name" value="GNAT"/>
    <property type="match status" value="1"/>
</dbReference>
<dbReference type="InterPro" id="IPR052523">
    <property type="entry name" value="Trichothecene_AcTrans"/>
</dbReference>
<dbReference type="PANTHER" id="PTHR42791">
    <property type="entry name" value="GNAT FAMILY ACETYLTRANSFERASE"/>
    <property type="match status" value="1"/>
</dbReference>
<reference evidence="2 3" key="1">
    <citation type="submission" date="2014-04" db="EMBL/GenBank/DDBJ databases">
        <authorList>
            <consortium name="DOE Joint Genome Institute"/>
            <person name="Kuo A."/>
            <person name="Martino E."/>
            <person name="Perotto S."/>
            <person name="Kohler A."/>
            <person name="Nagy L.G."/>
            <person name="Floudas D."/>
            <person name="Copeland A."/>
            <person name="Barry K.W."/>
            <person name="Cichocki N."/>
            <person name="Veneault-Fourrey C."/>
            <person name="LaButti K."/>
            <person name="Lindquist E.A."/>
            <person name="Lipzen A."/>
            <person name="Lundell T."/>
            <person name="Morin E."/>
            <person name="Murat C."/>
            <person name="Sun H."/>
            <person name="Tunlid A."/>
            <person name="Henrissat B."/>
            <person name="Grigoriev I.V."/>
            <person name="Hibbett D.S."/>
            <person name="Martin F."/>
            <person name="Nordberg H.P."/>
            <person name="Cantor M.N."/>
            <person name="Hua S.X."/>
        </authorList>
    </citation>
    <scope>NUCLEOTIDE SEQUENCE [LARGE SCALE GENOMIC DNA]</scope>
    <source>
        <strain evidence="2 3">Zn</strain>
    </source>
</reference>
<dbReference type="AlphaFoldDB" id="A0A0C3GD15"/>
<proteinExistence type="predicted"/>
<dbReference type="SUPFAM" id="SSF55729">
    <property type="entry name" value="Acyl-CoA N-acyltransferases (Nat)"/>
    <property type="match status" value="1"/>
</dbReference>
<keyword evidence="3" id="KW-1185">Reference proteome</keyword>
<gene>
    <name evidence="2" type="ORF">OIDMADRAFT_35108</name>
</gene>
<dbReference type="Gene3D" id="3.40.630.30">
    <property type="match status" value="1"/>
</dbReference>
<reference evidence="3" key="2">
    <citation type="submission" date="2015-01" db="EMBL/GenBank/DDBJ databases">
        <title>Evolutionary Origins and Diversification of the Mycorrhizal Mutualists.</title>
        <authorList>
            <consortium name="DOE Joint Genome Institute"/>
            <consortium name="Mycorrhizal Genomics Consortium"/>
            <person name="Kohler A."/>
            <person name="Kuo A."/>
            <person name="Nagy L.G."/>
            <person name="Floudas D."/>
            <person name="Copeland A."/>
            <person name="Barry K.W."/>
            <person name="Cichocki N."/>
            <person name="Veneault-Fourrey C."/>
            <person name="LaButti K."/>
            <person name="Lindquist E.A."/>
            <person name="Lipzen A."/>
            <person name="Lundell T."/>
            <person name="Morin E."/>
            <person name="Murat C."/>
            <person name="Riley R."/>
            <person name="Ohm R."/>
            <person name="Sun H."/>
            <person name="Tunlid A."/>
            <person name="Henrissat B."/>
            <person name="Grigoriev I.V."/>
            <person name="Hibbett D.S."/>
            <person name="Martin F."/>
        </authorList>
    </citation>
    <scope>NUCLEOTIDE SEQUENCE [LARGE SCALE GENOMIC DNA]</scope>
    <source>
        <strain evidence="3">Zn</strain>
    </source>
</reference>
<dbReference type="Pfam" id="PF13673">
    <property type="entry name" value="Acetyltransf_10"/>
    <property type="match status" value="1"/>
</dbReference>
<evidence type="ECO:0000259" key="1">
    <source>
        <dbReference type="PROSITE" id="PS51186"/>
    </source>
</evidence>
<dbReference type="GO" id="GO:0016747">
    <property type="term" value="F:acyltransferase activity, transferring groups other than amino-acyl groups"/>
    <property type="evidence" value="ECO:0007669"/>
    <property type="project" value="InterPro"/>
</dbReference>
<name>A0A0C3GD15_OIDMZ</name>
<dbReference type="Proteomes" id="UP000054321">
    <property type="component" value="Unassembled WGS sequence"/>
</dbReference>
<dbReference type="InterPro" id="IPR000182">
    <property type="entry name" value="GNAT_dom"/>
</dbReference>
<protein>
    <recommendedName>
        <fullName evidence="1">N-acetyltransferase domain-containing protein</fullName>
    </recommendedName>
</protein>
<dbReference type="PANTHER" id="PTHR42791:SF2">
    <property type="entry name" value="N-ACETYLTRANSFERASE DOMAIN-CONTAINING PROTEIN"/>
    <property type="match status" value="1"/>
</dbReference>
<dbReference type="EMBL" id="KN832891">
    <property type="protein sequence ID" value="KIM94050.1"/>
    <property type="molecule type" value="Genomic_DNA"/>
</dbReference>
<dbReference type="InterPro" id="IPR016181">
    <property type="entry name" value="Acyl_CoA_acyltransferase"/>
</dbReference>
<accession>A0A0C3GD15</accession>
<feature type="domain" description="N-acetyltransferase" evidence="1">
    <location>
        <begin position="7"/>
        <end position="187"/>
    </location>
</feature>
<dbReference type="HOGENOM" id="CLU_1421800_0_0_1"/>
<evidence type="ECO:0000313" key="3">
    <source>
        <dbReference type="Proteomes" id="UP000054321"/>
    </source>
</evidence>
<sequence>MPSVAYIDIKANSTHPLAASLVNASFSGAVDAFNALYQHLFSLPHYHFLIAEIEGHPVGFVAWKEGGLHKPDDFLPEMPQGADLNLVKYFMGTVKAHKAGLGIDGLAELEVMSVSPEQQRKGVGSALLKAVLKESDKTWKKIYVRSSVEGRGLYAKFGWIVTGTLSIDLKKFGQEPYINWDMIREVGEENK</sequence>